<organism evidence="2 3">
    <name type="scientific">Deinococcus aerophilus</name>
    <dbReference type="NCBI Taxonomy" id="522488"/>
    <lineage>
        <taxon>Bacteria</taxon>
        <taxon>Thermotogati</taxon>
        <taxon>Deinococcota</taxon>
        <taxon>Deinococci</taxon>
        <taxon>Deinococcales</taxon>
        <taxon>Deinococcaceae</taxon>
        <taxon>Deinococcus</taxon>
    </lineage>
</organism>
<evidence type="ECO:0000313" key="3">
    <source>
        <dbReference type="Proteomes" id="UP000661918"/>
    </source>
</evidence>
<accession>A0ABQ2GQW9</accession>
<feature type="region of interest" description="Disordered" evidence="1">
    <location>
        <begin position="21"/>
        <end position="88"/>
    </location>
</feature>
<evidence type="ECO:0000256" key="1">
    <source>
        <dbReference type="SAM" id="MobiDB-lite"/>
    </source>
</evidence>
<name>A0ABQ2GQW9_9DEIO</name>
<dbReference type="Proteomes" id="UP000661918">
    <property type="component" value="Unassembled WGS sequence"/>
</dbReference>
<proteinExistence type="predicted"/>
<comment type="caution">
    <text evidence="2">The sequence shown here is derived from an EMBL/GenBank/DDBJ whole genome shotgun (WGS) entry which is preliminary data.</text>
</comment>
<protein>
    <recommendedName>
        <fullName evidence="4">Secreted protein</fullName>
    </recommendedName>
</protein>
<dbReference type="EMBL" id="BMOM01000008">
    <property type="protein sequence ID" value="GGM07364.1"/>
    <property type="molecule type" value="Genomic_DNA"/>
</dbReference>
<reference evidence="3" key="1">
    <citation type="journal article" date="2019" name="Int. J. Syst. Evol. Microbiol.">
        <title>The Global Catalogue of Microorganisms (GCM) 10K type strain sequencing project: providing services to taxonomists for standard genome sequencing and annotation.</title>
        <authorList>
            <consortium name="The Broad Institute Genomics Platform"/>
            <consortium name="The Broad Institute Genome Sequencing Center for Infectious Disease"/>
            <person name="Wu L."/>
            <person name="Ma J."/>
        </authorList>
    </citation>
    <scope>NUCLEOTIDE SEQUENCE [LARGE SCALE GENOMIC DNA]</scope>
    <source>
        <strain evidence="3">JCM 15443</strain>
    </source>
</reference>
<keyword evidence="3" id="KW-1185">Reference proteome</keyword>
<feature type="compositionally biased region" description="Polar residues" evidence="1">
    <location>
        <begin position="47"/>
        <end position="56"/>
    </location>
</feature>
<feature type="compositionally biased region" description="Basic residues" evidence="1">
    <location>
        <begin position="32"/>
        <end position="46"/>
    </location>
</feature>
<sequence>MRTVLSTLLAVLRAASLGVIGQPDGGPGARDRARKARQHQRVRRQRPSSVLQTIGTLTRAAAAALTFQPDDPPTDGDTSPASKRRPRR</sequence>
<evidence type="ECO:0008006" key="4">
    <source>
        <dbReference type="Google" id="ProtNLM"/>
    </source>
</evidence>
<gene>
    <name evidence="2" type="ORF">GCM10010841_14490</name>
</gene>
<evidence type="ECO:0000313" key="2">
    <source>
        <dbReference type="EMBL" id="GGM07364.1"/>
    </source>
</evidence>